<dbReference type="PANTHER" id="PTHR24422:SF19">
    <property type="entry name" value="CHEMOTAXIS PROTEIN METHYLTRANSFERASE"/>
    <property type="match status" value="1"/>
</dbReference>
<sequence>MSTPTNTELLNPRHISALRDLLAAYCGVYLDETRKSALEAATQRRAQALGQTPAAYVTGLGLSIDRAELQRLAELLLNHETQFFRNRPHMHALRTVVLPELHQRLPPGAPLRLWSAGCATGEEPYSLAIAALEAFGDHLDRPVEVWATDLSSTALERARTGVYKGRSLANLNSQQRARYFTARGAELVVAPRVRELVHFEQLNLLEPFPTRARGVHIIFCQNVTIYFQVQTCRLLMERFYQNMDEGGALFLGFSETLWNIFDRFRGREVAGAFIYCKASIGPVRATVPLVPKPTPALPAPRMPSPPRPPAQPAASTTPRPPRPPSISNHPTGSAIVSQGQALLDAGQADAALALFYSAPLVGAQAPQILALAARAHADRGDLDLAAAEARRALELNPLTTEAHLLIGLIHARQGRHAAAITQLERARTIDGESPVILFHLAECYRQLGRASEALRDYRTTMRKLATHPPDKLIDGVAAGWLSETCRRYVAMISGEGL</sequence>
<dbReference type="SUPFAM" id="SSF53335">
    <property type="entry name" value="S-adenosyl-L-methionine-dependent methyltransferases"/>
    <property type="match status" value="1"/>
</dbReference>
<protein>
    <submittedName>
        <fullName evidence="6">Tetratricopeptide repeat protein</fullName>
    </submittedName>
</protein>
<dbReference type="InterPro" id="IPR022642">
    <property type="entry name" value="CheR_C"/>
</dbReference>
<dbReference type="PANTHER" id="PTHR24422">
    <property type="entry name" value="CHEMOTAXIS PROTEIN METHYLTRANSFERASE"/>
    <property type="match status" value="1"/>
</dbReference>
<dbReference type="Pfam" id="PF13432">
    <property type="entry name" value="TPR_16"/>
    <property type="match status" value="1"/>
</dbReference>
<dbReference type="Proteomes" id="UP000280307">
    <property type="component" value="Unassembled WGS sequence"/>
</dbReference>
<organism evidence="6 7">
    <name type="scientific">Candidatus Viridilinea halotolerans</name>
    <dbReference type="NCBI Taxonomy" id="2491704"/>
    <lineage>
        <taxon>Bacteria</taxon>
        <taxon>Bacillati</taxon>
        <taxon>Chloroflexota</taxon>
        <taxon>Chloroflexia</taxon>
        <taxon>Chloroflexales</taxon>
        <taxon>Chloroflexineae</taxon>
        <taxon>Oscillochloridaceae</taxon>
        <taxon>Candidatus Viridilinea</taxon>
    </lineage>
</organism>
<dbReference type="Gene3D" id="3.40.50.150">
    <property type="entry name" value="Vaccinia Virus protein VP39"/>
    <property type="match status" value="1"/>
</dbReference>
<evidence type="ECO:0000256" key="4">
    <source>
        <dbReference type="SAM" id="MobiDB-lite"/>
    </source>
</evidence>
<dbReference type="PRINTS" id="PR00996">
    <property type="entry name" value="CHERMTFRASE"/>
</dbReference>
<evidence type="ECO:0000313" key="6">
    <source>
        <dbReference type="EMBL" id="RRR65540.1"/>
    </source>
</evidence>
<keyword evidence="2" id="KW-0808">Transferase</keyword>
<feature type="domain" description="CheR-type methyltransferase" evidence="5">
    <location>
        <begin position="3"/>
        <end position="280"/>
    </location>
</feature>
<dbReference type="Gene3D" id="1.25.40.10">
    <property type="entry name" value="Tetratricopeptide repeat domain"/>
    <property type="match status" value="1"/>
</dbReference>
<keyword evidence="1" id="KW-0489">Methyltransferase</keyword>
<evidence type="ECO:0000256" key="3">
    <source>
        <dbReference type="ARBA" id="ARBA00022691"/>
    </source>
</evidence>
<comment type="caution">
    <text evidence="6">The sequence shown here is derived from an EMBL/GenBank/DDBJ whole genome shotgun (WGS) entry which is preliminary data.</text>
</comment>
<reference evidence="6 7" key="1">
    <citation type="submission" date="2018-12" db="EMBL/GenBank/DDBJ databases">
        <title>Genome Sequence of Candidatus Viridilinea halotolerans isolated from saline sulfide-rich spring.</title>
        <authorList>
            <person name="Grouzdev D.S."/>
            <person name="Burganskaya E.I."/>
            <person name="Krutkina M.S."/>
            <person name="Sukhacheva M.V."/>
            <person name="Gorlenko V.M."/>
        </authorList>
    </citation>
    <scope>NUCLEOTIDE SEQUENCE [LARGE SCALE GENOMIC DNA]</scope>
    <source>
        <strain evidence="6">Chok-6</strain>
    </source>
</reference>
<evidence type="ECO:0000259" key="5">
    <source>
        <dbReference type="PROSITE" id="PS50123"/>
    </source>
</evidence>
<dbReference type="CDD" id="cd02440">
    <property type="entry name" value="AdoMet_MTases"/>
    <property type="match status" value="1"/>
</dbReference>
<evidence type="ECO:0000313" key="7">
    <source>
        <dbReference type="Proteomes" id="UP000280307"/>
    </source>
</evidence>
<dbReference type="PROSITE" id="PS50123">
    <property type="entry name" value="CHER"/>
    <property type="match status" value="1"/>
</dbReference>
<dbReference type="GO" id="GO:0008757">
    <property type="term" value="F:S-adenosylmethionine-dependent methyltransferase activity"/>
    <property type="evidence" value="ECO:0007669"/>
    <property type="project" value="InterPro"/>
</dbReference>
<evidence type="ECO:0000256" key="1">
    <source>
        <dbReference type="ARBA" id="ARBA00022603"/>
    </source>
</evidence>
<dbReference type="InterPro" id="IPR011990">
    <property type="entry name" value="TPR-like_helical_dom_sf"/>
</dbReference>
<name>A0A426TQJ6_9CHLR</name>
<dbReference type="Pfam" id="PF01739">
    <property type="entry name" value="CheR"/>
    <property type="match status" value="1"/>
</dbReference>
<dbReference type="SUPFAM" id="SSF48452">
    <property type="entry name" value="TPR-like"/>
    <property type="match status" value="1"/>
</dbReference>
<dbReference type="SMART" id="SM00028">
    <property type="entry name" value="TPR"/>
    <property type="match status" value="3"/>
</dbReference>
<dbReference type="EMBL" id="RSAS01000941">
    <property type="protein sequence ID" value="RRR65540.1"/>
    <property type="molecule type" value="Genomic_DNA"/>
</dbReference>
<dbReference type="InterPro" id="IPR019734">
    <property type="entry name" value="TPR_rpt"/>
</dbReference>
<dbReference type="GO" id="GO:0032259">
    <property type="term" value="P:methylation"/>
    <property type="evidence" value="ECO:0007669"/>
    <property type="project" value="UniProtKB-KW"/>
</dbReference>
<dbReference type="InterPro" id="IPR029063">
    <property type="entry name" value="SAM-dependent_MTases_sf"/>
</dbReference>
<gene>
    <name evidence="6" type="ORF">EI684_22860</name>
</gene>
<dbReference type="AlphaFoldDB" id="A0A426TQJ6"/>
<feature type="compositionally biased region" description="Pro residues" evidence="4">
    <location>
        <begin position="294"/>
        <end position="311"/>
    </location>
</feature>
<accession>A0A426TQJ6</accession>
<evidence type="ECO:0000256" key="2">
    <source>
        <dbReference type="ARBA" id="ARBA00022679"/>
    </source>
</evidence>
<feature type="region of interest" description="Disordered" evidence="4">
    <location>
        <begin position="294"/>
        <end position="333"/>
    </location>
</feature>
<proteinExistence type="predicted"/>
<dbReference type="InterPro" id="IPR000780">
    <property type="entry name" value="CheR_MeTrfase"/>
</dbReference>
<dbReference type="InterPro" id="IPR050903">
    <property type="entry name" value="Bact_Chemotaxis_MeTrfase"/>
</dbReference>
<keyword evidence="3" id="KW-0949">S-adenosyl-L-methionine</keyword>
<dbReference type="SMART" id="SM00138">
    <property type="entry name" value="MeTrc"/>
    <property type="match status" value="1"/>
</dbReference>